<evidence type="ECO:0000256" key="8">
    <source>
        <dbReference type="ARBA" id="ARBA00022898"/>
    </source>
</evidence>
<dbReference type="EC" id="2.6.1.9" evidence="4"/>
<accession>A0A317PG56</accession>
<keyword evidence="7 13" id="KW-0808">Transferase</keyword>
<evidence type="ECO:0000256" key="9">
    <source>
        <dbReference type="ARBA" id="ARBA00023102"/>
    </source>
</evidence>
<evidence type="ECO:0000256" key="4">
    <source>
        <dbReference type="ARBA" id="ARBA00012748"/>
    </source>
</evidence>
<dbReference type="EMBL" id="QGTR01000004">
    <property type="protein sequence ID" value="PWV98936.1"/>
    <property type="molecule type" value="Genomic_DNA"/>
</dbReference>
<dbReference type="GO" id="GO:0000105">
    <property type="term" value="P:L-histidine biosynthetic process"/>
    <property type="evidence" value="ECO:0007669"/>
    <property type="project" value="UniProtKB-KW"/>
</dbReference>
<evidence type="ECO:0000256" key="5">
    <source>
        <dbReference type="ARBA" id="ARBA00022576"/>
    </source>
</evidence>
<comment type="caution">
    <text evidence="13">The sequence shown here is derived from an EMBL/GenBank/DDBJ whole genome shotgun (WGS) entry which is preliminary data.</text>
</comment>
<evidence type="ECO:0000313" key="14">
    <source>
        <dbReference type="Proteomes" id="UP000246352"/>
    </source>
</evidence>
<dbReference type="Proteomes" id="UP000246352">
    <property type="component" value="Unassembled WGS sequence"/>
</dbReference>
<feature type="domain" description="Aminotransferase class I/classII large" evidence="12">
    <location>
        <begin position="105"/>
        <end position="422"/>
    </location>
</feature>
<dbReference type="InterPro" id="IPR001917">
    <property type="entry name" value="Aminotrans_II_pyridoxalP_BS"/>
</dbReference>
<dbReference type="InterPro" id="IPR015421">
    <property type="entry name" value="PyrdxlP-dep_Trfase_major"/>
</dbReference>
<comment type="cofactor">
    <cofactor evidence="1 11">
        <name>pyridoxal 5'-phosphate</name>
        <dbReference type="ChEBI" id="CHEBI:597326"/>
    </cofactor>
</comment>
<dbReference type="InterPro" id="IPR015422">
    <property type="entry name" value="PyrdxlP-dep_Trfase_small"/>
</dbReference>
<dbReference type="InterPro" id="IPR050106">
    <property type="entry name" value="HistidinolP_aminotransfase"/>
</dbReference>
<dbReference type="InterPro" id="IPR015424">
    <property type="entry name" value="PyrdxlP-dep_Trfase"/>
</dbReference>
<keyword evidence="9" id="KW-0368">Histidine biosynthesis</keyword>
<dbReference type="InterPro" id="IPR004839">
    <property type="entry name" value="Aminotransferase_I/II_large"/>
</dbReference>
<reference evidence="13 14" key="1">
    <citation type="submission" date="2018-05" db="EMBL/GenBank/DDBJ databases">
        <title>Genomic Encyclopedia of Type Strains, Phase IV (KMG-IV): sequencing the most valuable type-strain genomes for metagenomic binning, comparative biology and taxonomic classification.</title>
        <authorList>
            <person name="Goeker M."/>
        </authorList>
    </citation>
    <scope>NUCLEOTIDE SEQUENCE [LARGE SCALE GENOMIC DNA]</scope>
    <source>
        <strain evidence="13 14">DSM 16791</strain>
    </source>
</reference>
<evidence type="ECO:0000256" key="11">
    <source>
        <dbReference type="RuleBase" id="RU003693"/>
    </source>
</evidence>
<dbReference type="Gene3D" id="3.90.1150.10">
    <property type="entry name" value="Aspartate Aminotransferase, domain 1"/>
    <property type="match status" value="1"/>
</dbReference>
<evidence type="ECO:0000313" key="13">
    <source>
        <dbReference type="EMBL" id="PWV98936.1"/>
    </source>
</evidence>
<dbReference type="CDD" id="cd00609">
    <property type="entry name" value="AAT_like"/>
    <property type="match status" value="1"/>
</dbReference>
<keyword evidence="8 11" id="KW-0663">Pyridoxal phosphate</keyword>
<dbReference type="GO" id="GO:0004400">
    <property type="term" value="F:histidinol-phosphate transaminase activity"/>
    <property type="evidence" value="ECO:0007669"/>
    <property type="project" value="UniProtKB-EC"/>
</dbReference>
<dbReference type="Gene3D" id="3.40.640.10">
    <property type="entry name" value="Type I PLP-dependent aspartate aminotransferase-like (Major domain)"/>
    <property type="match status" value="1"/>
</dbReference>
<dbReference type="Pfam" id="PF00155">
    <property type="entry name" value="Aminotran_1_2"/>
    <property type="match status" value="1"/>
</dbReference>
<dbReference type="GO" id="GO:0030170">
    <property type="term" value="F:pyridoxal phosphate binding"/>
    <property type="evidence" value="ECO:0007669"/>
    <property type="project" value="InterPro"/>
</dbReference>
<evidence type="ECO:0000256" key="1">
    <source>
        <dbReference type="ARBA" id="ARBA00001933"/>
    </source>
</evidence>
<dbReference type="PANTHER" id="PTHR43643">
    <property type="entry name" value="HISTIDINOL-PHOSPHATE AMINOTRANSFERASE 2"/>
    <property type="match status" value="1"/>
</dbReference>
<keyword evidence="5 13" id="KW-0032">Aminotransferase</keyword>
<comment type="similarity">
    <text evidence="3">Belongs to the class-II pyridoxal-phosphate-dependent aminotransferase family. Histidinol-phosphate aminotransferase subfamily.</text>
</comment>
<evidence type="ECO:0000256" key="6">
    <source>
        <dbReference type="ARBA" id="ARBA00022605"/>
    </source>
</evidence>
<organism evidence="13 14">
    <name type="scientific">Hoeflea marina</name>
    <dbReference type="NCBI Taxonomy" id="274592"/>
    <lineage>
        <taxon>Bacteria</taxon>
        <taxon>Pseudomonadati</taxon>
        <taxon>Pseudomonadota</taxon>
        <taxon>Alphaproteobacteria</taxon>
        <taxon>Hyphomicrobiales</taxon>
        <taxon>Rhizobiaceae</taxon>
        <taxon>Hoeflea</taxon>
    </lineage>
</organism>
<dbReference type="NCBIfam" id="NF006014">
    <property type="entry name" value="PRK08153.1"/>
    <property type="match status" value="1"/>
</dbReference>
<comment type="catalytic activity">
    <reaction evidence="10">
        <text>L-histidinol phosphate + 2-oxoglutarate = 3-(imidazol-4-yl)-2-oxopropyl phosphate + L-glutamate</text>
        <dbReference type="Rhea" id="RHEA:23744"/>
        <dbReference type="ChEBI" id="CHEBI:16810"/>
        <dbReference type="ChEBI" id="CHEBI:29985"/>
        <dbReference type="ChEBI" id="CHEBI:57766"/>
        <dbReference type="ChEBI" id="CHEBI:57980"/>
        <dbReference type="EC" id="2.6.1.9"/>
    </reaction>
</comment>
<sequence>MRRKTVLFSTMSLSRRRRAVAGPRIKSGVTDIEVPDDNPLRQRSPGGLKPFPLAARDWTVASDRIPPMPVFPRFTPLAESLPPTVPFVGPETQERARGADFRARLGANENGFGPAPSVIAAIAEAAPLSWRYGDPENHELRQALAARLGVAPESVVVGEGIDCLLGLIVRLIVEPGTPVVTSLGAYPTFNFHVAGFGGRLVTVPYRDDREDLDALREAVVREQAPLVYLSNPDNPMGTWHSAADLVAFARALPETTLLVLDEAYCETAPGDAVPAIDALSGMANVVRFRTFSKAYGLAGLRVGYAFGVPETVARFHRVRNHFGVNRLGQVAALAALDDAPWLDHVVRSVSAGRDRLSAIARDNGLVPIGSATNFVSMDCGGGAPRAKAILEGLVGRGIFIRMPGPAPLNRCIRVSVGPEPDLALFAQILPEVLAAL</sequence>
<dbReference type="SUPFAM" id="SSF53383">
    <property type="entry name" value="PLP-dependent transferases"/>
    <property type="match status" value="1"/>
</dbReference>
<keyword evidence="6" id="KW-0028">Amino-acid biosynthesis</keyword>
<dbReference type="AlphaFoldDB" id="A0A317PG56"/>
<proteinExistence type="inferred from homology"/>
<evidence type="ECO:0000256" key="7">
    <source>
        <dbReference type="ARBA" id="ARBA00022679"/>
    </source>
</evidence>
<gene>
    <name evidence="13" type="ORF">DFR52_104227</name>
</gene>
<evidence type="ECO:0000259" key="12">
    <source>
        <dbReference type="Pfam" id="PF00155"/>
    </source>
</evidence>
<dbReference type="PROSITE" id="PS00599">
    <property type="entry name" value="AA_TRANSFER_CLASS_2"/>
    <property type="match status" value="1"/>
</dbReference>
<evidence type="ECO:0000256" key="2">
    <source>
        <dbReference type="ARBA" id="ARBA00005011"/>
    </source>
</evidence>
<keyword evidence="14" id="KW-1185">Reference proteome</keyword>
<protein>
    <recommendedName>
        <fullName evidence="4">histidinol-phosphate transaminase</fullName>
        <ecNumber evidence="4">2.6.1.9</ecNumber>
    </recommendedName>
</protein>
<comment type="pathway">
    <text evidence="2">Amino-acid biosynthesis; L-histidine biosynthesis; L-histidine from 5-phospho-alpha-D-ribose 1-diphosphate: step 7/9.</text>
</comment>
<evidence type="ECO:0000256" key="3">
    <source>
        <dbReference type="ARBA" id="ARBA00007970"/>
    </source>
</evidence>
<dbReference type="PANTHER" id="PTHR43643:SF6">
    <property type="entry name" value="HISTIDINOL-PHOSPHATE AMINOTRANSFERASE"/>
    <property type="match status" value="1"/>
</dbReference>
<evidence type="ECO:0000256" key="10">
    <source>
        <dbReference type="ARBA" id="ARBA00047481"/>
    </source>
</evidence>
<name>A0A317PG56_9HYPH</name>